<dbReference type="Gene3D" id="3.40.630.10">
    <property type="entry name" value="Zn peptidases"/>
    <property type="match status" value="1"/>
</dbReference>
<proteinExistence type="inferred from homology"/>
<dbReference type="InterPro" id="IPR002933">
    <property type="entry name" value="Peptidase_M20"/>
</dbReference>
<dbReference type="InterPro" id="IPR001261">
    <property type="entry name" value="ArgE/DapE_CS"/>
</dbReference>
<dbReference type="Gene3D" id="3.30.70.360">
    <property type="match status" value="1"/>
</dbReference>
<dbReference type="Gene3D" id="1.10.150.900">
    <property type="match status" value="1"/>
</dbReference>
<comment type="cofactor">
    <cofactor evidence="1">
        <name>Zn(2+)</name>
        <dbReference type="ChEBI" id="CHEBI:29105"/>
    </cofactor>
</comment>
<evidence type="ECO:0000256" key="2">
    <source>
        <dbReference type="ARBA" id="ARBA00006247"/>
    </source>
</evidence>
<keyword evidence="4" id="KW-0378">Hydrolase</keyword>
<comment type="similarity">
    <text evidence="2">Belongs to the peptidase M20A family.</text>
</comment>
<dbReference type="SUPFAM" id="SSF53187">
    <property type="entry name" value="Zn-dependent exopeptidases"/>
    <property type="match status" value="1"/>
</dbReference>
<dbReference type="InterPro" id="IPR011650">
    <property type="entry name" value="Peptidase_M20_dimer"/>
</dbReference>
<keyword evidence="8" id="KW-1185">Reference proteome</keyword>
<dbReference type="Pfam" id="PF01546">
    <property type="entry name" value="Peptidase_M20"/>
    <property type="match status" value="1"/>
</dbReference>
<dbReference type="InterPro" id="IPR036264">
    <property type="entry name" value="Bact_exopeptidase_dim_dom"/>
</dbReference>
<reference evidence="7 8" key="1">
    <citation type="submission" date="2020-08" db="EMBL/GenBank/DDBJ databases">
        <title>Genomic Encyclopedia of Type Strains, Phase III (KMG-III): the genomes of soil and plant-associated and newly described type strains.</title>
        <authorList>
            <person name="Whitman W."/>
        </authorList>
    </citation>
    <scope>NUCLEOTIDE SEQUENCE [LARGE SCALE GENOMIC DNA]</scope>
    <source>
        <strain evidence="7 8">CECT 3302</strain>
    </source>
</reference>
<keyword evidence="3" id="KW-0479">Metal-binding</keyword>
<dbReference type="PANTHER" id="PTHR43808">
    <property type="entry name" value="ACETYLORNITHINE DEACETYLASE"/>
    <property type="match status" value="1"/>
</dbReference>
<dbReference type="NCBIfam" id="NF005913">
    <property type="entry name" value="PRK07906.1"/>
    <property type="match status" value="1"/>
</dbReference>
<dbReference type="FunFam" id="1.10.150.900:FF:000002">
    <property type="entry name" value="M20/M25/M40 family peptidase"/>
    <property type="match status" value="1"/>
</dbReference>
<dbReference type="PANTHER" id="PTHR43808:SF8">
    <property type="entry name" value="PEPTIDASE M20 DIMERISATION DOMAIN-CONTAINING PROTEIN"/>
    <property type="match status" value="1"/>
</dbReference>
<evidence type="ECO:0000259" key="6">
    <source>
        <dbReference type="Pfam" id="PF07687"/>
    </source>
</evidence>
<dbReference type="GO" id="GO:0016787">
    <property type="term" value="F:hydrolase activity"/>
    <property type="evidence" value="ECO:0007669"/>
    <property type="project" value="UniProtKB-KW"/>
</dbReference>
<gene>
    <name evidence="7" type="ORF">FHS12_001920</name>
</gene>
<sequence>MTSAETEVVDLCRDLIRIDTSNYGNDPGPGERKAAEYVAAQLDEVGISSEIYESEHGRASVVAQWGGVSTGSTAGRQDGLLLHGHLDVVPAAAEDWQVDPFSGEIEGGYVWGRGAVDMKDFDAMLLAVVRDRQRTGRIPERPITLAFTADEEAGGMKGAHVLVEDHPDLLAHCTEAVGEVGGFSTTVKGRRLYLIEAAEKGMAWMKLTARGTAGHGSMINRDNPITRLSGAIARIGAHEWPVQLTPTMQTLLAAVGEIAGEEPTPENAERLVEEFGPAARMIGATLRNVTNPTMTSAGYKVNVIPTSAEAHVDGRFLPGYEDDFFETLRKLCGEGIDIEFEQNQMPWETPYDGALVAAMERSLVAEDPDALVAPYLMSAGTDAKHFKRLGMRTYGFAPLRLPEELDFTALFHGVDERVPVDALQFGARVMDRFLDQV</sequence>
<dbReference type="RefSeq" id="WP_183544598.1">
    <property type="nucleotide sequence ID" value="NZ_BMQT01000002.1"/>
</dbReference>
<dbReference type="Proteomes" id="UP000577707">
    <property type="component" value="Unassembled WGS sequence"/>
</dbReference>
<comment type="caution">
    <text evidence="7">The sequence shown here is derived from an EMBL/GenBank/DDBJ whole genome shotgun (WGS) entry which is preliminary data.</text>
</comment>
<dbReference type="InterPro" id="IPR050072">
    <property type="entry name" value="Peptidase_M20A"/>
</dbReference>
<dbReference type="EMBL" id="JACHXG010000004">
    <property type="protein sequence ID" value="MBB3088974.1"/>
    <property type="molecule type" value="Genomic_DNA"/>
</dbReference>
<dbReference type="PROSITE" id="PS00758">
    <property type="entry name" value="ARGE_DAPE_CPG2_1"/>
    <property type="match status" value="1"/>
</dbReference>
<feature type="domain" description="Peptidase M20 dimerisation" evidence="6">
    <location>
        <begin position="198"/>
        <end position="325"/>
    </location>
</feature>
<evidence type="ECO:0000256" key="4">
    <source>
        <dbReference type="ARBA" id="ARBA00022801"/>
    </source>
</evidence>
<dbReference type="SUPFAM" id="SSF55031">
    <property type="entry name" value="Bacterial exopeptidase dimerisation domain"/>
    <property type="match status" value="1"/>
</dbReference>
<evidence type="ECO:0000256" key="5">
    <source>
        <dbReference type="ARBA" id="ARBA00022833"/>
    </source>
</evidence>
<evidence type="ECO:0000313" key="8">
    <source>
        <dbReference type="Proteomes" id="UP000577707"/>
    </source>
</evidence>
<name>A0A7W5F884_9ACTN</name>
<keyword evidence="5" id="KW-0862">Zinc</keyword>
<organism evidence="7 8">
    <name type="scientific">Nocardioides albus</name>
    <dbReference type="NCBI Taxonomy" id="1841"/>
    <lineage>
        <taxon>Bacteria</taxon>
        <taxon>Bacillati</taxon>
        <taxon>Actinomycetota</taxon>
        <taxon>Actinomycetes</taxon>
        <taxon>Propionibacteriales</taxon>
        <taxon>Nocardioidaceae</taxon>
        <taxon>Nocardioides</taxon>
    </lineage>
</organism>
<dbReference type="Pfam" id="PF07687">
    <property type="entry name" value="M20_dimer"/>
    <property type="match status" value="1"/>
</dbReference>
<evidence type="ECO:0000313" key="7">
    <source>
        <dbReference type="EMBL" id="MBB3088974.1"/>
    </source>
</evidence>
<dbReference type="PIRSF" id="PIRSF036696">
    <property type="entry name" value="ACY-1"/>
    <property type="match status" value="1"/>
</dbReference>
<accession>A0A7W5F884</accession>
<evidence type="ECO:0000256" key="1">
    <source>
        <dbReference type="ARBA" id="ARBA00001947"/>
    </source>
</evidence>
<dbReference type="GO" id="GO:0046872">
    <property type="term" value="F:metal ion binding"/>
    <property type="evidence" value="ECO:0007669"/>
    <property type="project" value="UniProtKB-KW"/>
</dbReference>
<evidence type="ECO:0000256" key="3">
    <source>
        <dbReference type="ARBA" id="ARBA00022723"/>
    </source>
</evidence>
<protein>
    <submittedName>
        <fullName evidence="7">Acetylornithine deacetylase/succinyl-diaminopimelate desuccinylase-like protein</fullName>
    </submittedName>
</protein>
<dbReference type="AlphaFoldDB" id="A0A7W5F884"/>